<dbReference type="SUPFAM" id="SSF56436">
    <property type="entry name" value="C-type lectin-like"/>
    <property type="match status" value="1"/>
</dbReference>
<name>A0AAE0HNS1_9PEZI</name>
<accession>A0AAE0HNS1</accession>
<dbReference type="RefSeq" id="XP_062663424.1">
    <property type="nucleotide sequence ID" value="XM_062806223.1"/>
</dbReference>
<comment type="caution">
    <text evidence="2">The sequence shown here is derived from an EMBL/GenBank/DDBJ whole genome shotgun (WGS) entry which is preliminary data.</text>
</comment>
<dbReference type="GeneID" id="87843171"/>
<proteinExistence type="predicted"/>
<protein>
    <recommendedName>
        <fullName evidence="4">C-type lectin domain-containing protein</fullName>
    </recommendedName>
</protein>
<evidence type="ECO:0000313" key="3">
    <source>
        <dbReference type="Proteomes" id="UP001278766"/>
    </source>
</evidence>
<dbReference type="EMBL" id="JAUEPN010000001">
    <property type="protein sequence ID" value="KAK3299910.1"/>
    <property type="molecule type" value="Genomic_DNA"/>
</dbReference>
<reference evidence="2" key="2">
    <citation type="submission" date="2023-06" db="EMBL/GenBank/DDBJ databases">
        <authorList>
            <consortium name="Lawrence Berkeley National Laboratory"/>
            <person name="Haridas S."/>
            <person name="Hensen N."/>
            <person name="Bonometti L."/>
            <person name="Westerberg I."/>
            <person name="Brannstrom I.O."/>
            <person name="Guillou S."/>
            <person name="Cros-Aarteil S."/>
            <person name="Calhoun S."/>
            <person name="Kuo A."/>
            <person name="Mondo S."/>
            <person name="Pangilinan J."/>
            <person name="Riley R."/>
            <person name="Labutti K."/>
            <person name="Andreopoulos B."/>
            <person name="Lipzen A."/>
            <person name="Chen C."/>
            <person name="Yanf M."/>
            <person name="Daum C."/>
            <person name="Ng V."/>
            <person name="Clum A."/>
            <person name="Steindorff A."/>
            <person name="Ohm R."/>
            <person name="Martin F."/>
            <person name="Silar P."/>
            <person name="Natvig D."/>
            <person name="Lalanne C."/>
            <person name="Gautier V."/>
            <person name="Ament-Velasquez S.L."/>
            <person name="Kruys A."/>
            <person name="Hutchinson M.I."/>
            <person name="Powell A.J."/>
            <person name="Barry K."/>
            <person name="Miller A.N."/>
            <person name="Grigoriev I.V."/>
            <person name="Debuchy R."/>
            <person name="Gladieux P."/>
            <person name="Thoren M.H."/>
            <person name="Johannesson H."/>
        </authorList>
    </citation>
    <scope>NUCLEOTIDE SEQUENCE</scope>
    <source>
        <strain evidence="2">CBS 168.71</strain>
    </source>
</reference>
<dbReference type="InterPro" id="IPR016187">
    <property type="entry name" value="CTDL_fold"/>
</dbReference>
<feature type="signal peptide" evidence="1">
    <location>
        <begin position="1"/>
        <end position="21"/>
    </location>
</feature>
<organism evidence="2 3">
    <name type="scientific">Chaetomium fimeti</name>
    <dbReference type="NCBI Taxonomy" id="1854472"/>
    <lineage>
        <taxon>Eukaryota</taxon>
        <taxon>Fungi</taxon>
        <taxon>Dikarya</taxon>
        <taxon>Ascomycota</taxon>
        <taxon>Pezizomycotina</taxon>
        <taxon>Sordariomycetes</taxon>
        <taxon>Sordariomycetidae</taxon>
        <taxon>Sordariales</taxon>
        <taxon>Chaetomiaceae</taxon>
        <taxon>Chaetomium</taxon>
    </lineage>
</organism>
<evidence type="ECO:0000256" key="1">
    <source>
        <dbReference type="SAM" id="SignalP"/>
    </source>
</evidence>
<dbReference type="Proteomes" id="UP001278766">
    <property type="component" value="Unassembled WGS sequence"/>
</dbReference>
<evidence type="ECO:0000313" key="2">
    <source>
        <dbReference type="EMBL" id="KAK3299910.1"/>
    </source>
</evidence>
<feature type="chain" id="PRO_5042205423" description="C-type lectin domain-containing protein" evidence="1">
    <location>
        <begin position="22"/>
        <end position="109"/>
    </location>
</feature>
<sequence>MLSTTGLTILLALRLTPSAIAQTSTVRYMPTPVPWQEALSRCQEWNMSLYPVPKSTDDPVYDALNQHPLPTYWISRRRGGSCTCLNREGPDDDKLEELPCGEELPAFCG</sequence>
<evidence type="ECO:0008006" key="4">
    <source>
        <dbReference type="Google" id="ProtNLM"/>
    </source>
</evidence>
<keyword evidence="3" id="KW-1185">Reference proteome</keyword>
<reference evidence="2" key="1">
    <citation type="journal article" date="2023" name="Mol. Phylogenet. Evol.">
        <title>Genome-scale phylogeny and comparative genomics of the fungal order Sordariales.</title>
        <authorList>
            <person name="Hensen N."/>
            <person name="Bonometti L."/>
            <person name="Westerberg I."/>
            <person name="Brannstrom I.O."/>
            <person name="Guillou S."/>
            <person name="Cros-Aarteil S."/>
            <person name="Calhoun S."/>
            <person name="Haridas S."/>
            <person name="Kuo A."/>
            <person name="Mondo S."/>
            <person name="Pangilinan J."/>
            <person name="Riley R."/>
            <person name="LaButti K."/>
            <person name="Andreopoulos B."/>
            <person name="Lipzen A."/>
            <person name="Chen C."/>
            <person name="Yan M."/>
            <person name="Daum C."/>
            <person name="Ng V."/>
            <person name="Clum A."/>
            <person name="Steindorff A."/>
            <person name="Ohm R.A."/>
            <person name="Martin F."/>
            <person name="Silar P."/>
            <person name="Natvig D.O."/>
            <person name="Lalanne C."/>
            <person name="Gautier V."/>
            <person name="Ament-Velasquez S.L."/>
            <person name="Kruys A."/>
            <person name="Hutchinson M.I."/>
            <person name="Powell A.J."/>
            <person name="Barry K."/>
            <person name="Miller A.N."/>
            <person name="Grigoriev I.V."/>
            <person name="Debuchy R."/>
            <person name="Gladieux P."/>
            <person name="Hiltunen Thoren M."/>
            <person name="Johannesson H."/>
        </authorList>
    </citation>
    <scope>NUCLEOTIDE SEQUENCE</scope>
    <source>
        <strain evidence="2">CBS 168.71</strain>
    </source>
</reference>
<dbReference type="AlphaFoldDB" id="A0AAE0HNS1"/>
<gene>
    <name evidence="2" type="ORF">B0H64DRAFT_437118</name>
</gene>
<keyword evidence="1" id="KW-0732">Signal</keyword>